<feature type="compositionally biased region" description="Basic and acidic residues" evidence="1">
    <location>
        <begin position="31"/>
        <end position="40"/>
    </location>
</feature>
<name>A0A195AZ27_9HYME</name>
<reference evidence="2 3" key="1">
    <citation type="submission" date="2015-09" db="EMBL/GenBank/DDBJ databases">
        <title>Atta colombica WGS genome.</title>
        <authorList>
            <person name="Nygaard S."/>
            <person name="Hu H."/>
            <person name="Boomsma J."/>
            <person name="Zhang G."/>
        </authorList>
    </citation>
    <scope>NUCLEOTIDE SEQUENCE [LARGE SCALE GENOMIC DNA]</scope>
    <source>
        <strain evidence="2">Treedump-2</strain>
        <tissue evidence="2">Whole body</tissue>
    </source>
</reference>
<protein>
    <submittedName>
        <fullName evidence="2">Uncharacterized protein</fullName>
    </submittedName>
</protein>
<evidence type="ECO:0000313" key="3">
    <source>
        <dbReference type="Proteomes" id="UP000078540"/>
    </source>
</evidence>
<accession>A0A195AZ27</accession>
<dbReference type="Proteomes" id="UP000078540">
    <property type="component" value="Unassembled WGS sequence"/>
</dbReference>
<keyword evidence="3" id="KW-1185">Reference proteome</keyword>
<evidence type="ECO:0000313" key="2">
    <source>
        <dbReference type="EMBL" id="KYM77290.1"/>
    </source>
</evidence>
<sequence length="75" mass="8095">MAGSPRRQIIGRNARRPEEAGAPVNARRKTGPRDPVREALYRAGAGASRGLDDTDGGRRTARSLMANGARIKVKR</sequence>
<proteinExistence type="predicted"/>
<feature type="region of interest" description="Disordered" evidence="1">
    <location>
        <begin position="1"/>
        <end position="75"/>
    </location>
</feature>
<evidence type="ECO:0000256" key="1">
    <source>
        <dbReference type="SAM" id="MobiDB-lite"/>
    </source>
</evidence>
<dbReference type="AlphaFoldDB" id="A0A195AZ27"/>
<dbReference type="EMBL" id="KQ976701">
    <property type="protein sequence ID" value="KYM77290.1"/>
    <property type="molecule type" value="Genomic_DNA"/>
</dbReference>
<gene>
    <name evidence="2" type="ORF">ALC53_12271</name>
</gene>
<organism evidence="2 3">
    <name type="scientific">Atta colombica</name>
    <dbReference type="NCBI Taxonomy" id="520822"/>
    <lineage>
        <taxon>Eukaryota</taxon>
        <taxon>Metazoa</taxon>
        <taxon>Ecdysozoa</taxon>
        <taxon>Arthropoda</taxon>
        <taxon>Hexapoda</taxon>
        <taxon>Insecta</taxon>
        <taxon>Pterygota</taxon>
        <taxon>Neoptera</taxon>
        <taxon>Endopterygota</taxon>
        <taxon>Hymenoptera</taxon>
        <taxon>Apocrita</taxon>
        <taxon>Aculeata</taxon>
        <taxon>Formicoidea</taxon>
        <taxon>Formicidae</taxon>
        <taxon>Myrmicinae</taxon>
        <taxon>Atta</taxon>
    </lineage>
</organism>